<dbReference type="SMART" id="SM00220">
    <property type="entry name" value="S_TKc"/>
    <property type="match status" value="1"/>
</dbReference>
<dbReference type="InterPro" id="IPR047738">
    <property type="entry name" value="SAV_2336-like_N"/>
</dbReference>
<dbReference type="GO" id="GO:0000160">
    <property type="term" value="P:phosphorelay signal transduction system"/>
    <property type="evidence" value="ECO:0007669"/>
    <property type="project" value="UniProtKB-KW"/>
</dbReference>
<dbReference type="InterPro" id="IPR023214">
    <property type="entry name" value="HAD_sf"/>
</dbReference>
<dbReference type="Proteomes" id="UP000618795">
    <property type="component" value="Unassembled WGS sequence"/>
</dbReference>
<dbReference type="PROSITE" id="PS50096">
    <property type="entry name" value="IQ"/>
    <property type="match status" value="1"/>
</dbReference>
<dbReference type="Gene3D" id="1.10.510.10">
    <property type="entry name" value="Transferase(Phosphotransferase) domain 1"/>
    <property type="match status" value="1"/>
</dbReference>
<dbReference type="Gene3D" id="1.10.10.10">
    <property type="entry name" value="Winged helix-like DNA-binding domain superfamily/Winged helix DNA-binding domain"/>
    <property type="match status" value="1"/>
</dbReference>
<keyword evidence="1" id="KW-0902">Two-component regulatory system</keyword>
<dbReference type="InterPro" id="IPR036412">
    <property type="entry name" value="HAD-like_sf"/>
</dbReference>
<dbReference type="SUPFAM" id="SSF46894">
    <property type="entry name" value="C-terminal effector domain of the bipartite response regulators"/>
    <property type="match status" value="1"/>
</dbReference>
<dbReference type="CDD" id="cd01427">
    <property type="entry name" value="HAD_like"/>
    <property type="match status" value="1"/>
</dbReference>
<evidence type="ECO:0000313" key="6">
    <source>
        <dbReference type="EMBL" id="GGU76677.1"/>
    </source>
</evidence>
<dbReference type="SUPFAM" id="SSF56112">
    <property type="entry name" value="Protein kinase-like (PK-like)"/>
    <property type="match status" value="1"/>
</dbReference>
<evidence type="ECO:0000256" key="4">
    <source>
        <dbReference type="SAM" id="MobiDB-lite"/>
    </source>
</evidence>
<dbReference type="InterPro" id="IPR000719">
    <property type="entry name" value="Prot_kinase_dom"/>
</dbReference>
<keyword evidence="2" id="KW-0805">Transcription regulation</keyword>
<gene>
    <name evidence="6" type="ORF">GCM10010260_06140</name>
</gene>
<dbReference type="Pfam" id="PF03704">
    <property type="entry name" value="BTAD"/>
    <property type="match status" value="1"/>
</dbReference>
<dbReference type="InterPro" id="IPR051677">
    <property type="entry name" value="AfsR-DnrI-RedD_regulator"/>
</dbReference>
<proteinExistence type="predicted"/>
<dbReference type="Gene3D" id="3.30.200.20">
    <property type="entry name" value="Phosphorylase Kinase, domain 1"/>
    <property type="match status" value="1"/>
</dbReference>
<dbReference type="InterPro" id="IPR011009">
    <property type="entry name" value="Kinase-like_dom_sf"/>
</dbReference>
<evidence type="ECO:0000256" key="2">
    <source>
        <dbReference type="ARBA" id="ARBA00023015"/>
    </source>
</evidence>
<reference evidence="6" key="2">
    <citation type="submission" date="2020-09" db="EMBL/GenBank/DDBJ databases">
        <authorList>
            <person name="Sun Q."/>
            <person name="Ohkuma M."/>
        </authorList>
    </citation>
    <scope>NUCLEOTIDE SEQUENCE</scope>
    <source>
        <strain evidence="6">JCM 4369</strain>
    </source>
</reference>
<dbReference type="SUPFAM" id="SSF56784">
    <property type="entry name" value="HAD-like"/>
    <property type="match status" value="1"/>
</dbReference>
<dbReference type="SUPFAM" id="SSF48452">
    <property type="entry name" value="TPR-like"/>
    <property type="match status" value="1"/>
</dbReference>
<feature type="region of interest" description="Disordered" evidence="4">
    <location>
        <begin position="47"/>
        <end position="108"/>
    </location>
</feature>
<dbReference type="GO" id="GO:0003677">
    <property type="term" value="F:DNA binding"/>
    <property type="evidence" value="ECO:0007669"/>
    <property type="project" value="InterPro"/>
</dbReference>
<evidence type="ECO:0000259" key="5">
    <source>
        <dbReference type="PROSITE" id="PS50011"/>
    </source>
</evidence>
<feature type="compositionally biased region" description="Pro residues" evidence="4">
    <location>
        <begin position="56"/>
        <end position="75"/>
    </location>
</feature>
<feature type="domain" description="Protein kinase" evidence="5">
    <location>
        <begin position="515"/>
        <end position="803"/>
    </location>
</feature>
<keyword evidence="3" id="KW-0804">Transcription</keyword>
<reference evidence="6" key="1">
    <citation type="journal article" date="2014" name="Int. J. Syst. Evol. Microbiol.">
        <title>Complete genome sequence of Corynebacterium casei LMG S-19264T (=DSM 44701T), isolated from a smear-ripened cheese.</title>
        <authorList>
            <consortium name="US DOE Joint Genome Institute (JGI-PGF)"/>
            <person name="Walter F."/>
            <person name="Albersmeier A."/>
            <person name="Kalinowski J."/>
            <person name="Ruckert C."/>
        </authorList>
    </citation>
    <scope>NUCLEOTIDE SEQUENCE</scope>
    <source>
        <strain evidence="6">JCM 4369</strain>
    </source>
</reference>
<feature type="region of interest" description="Disordered" evidence="4">
    <location>
        <begin position="1065"/>
        <end position="1096"/>
    </location>
</feature>
<evidence type="ECO:0000313" key="7">
    <source>
        <dbReference type="Proteomes" id="UP000618795"/>
    </source>
</evidence>
<sequence length="1607" mass="171583">MPSDGTRRRDPLTRLTDALAEAAGGVRPTPLQMAELLWLARQMEPVADGGPVTTAAPPPEPGAAQPLPEPPGPPARDPRRPPPADPGPARTGAGETPRAPLHLPAPVPDTPGAYAGLLAPAPPMLRHPLGLQRALRPLKRHTDAPSGHRLDEHATADRIARLGASPEWWLPVLRPARERWLRLNLAYDTGPTMPVWRPLIRELHTAVAQSGVFRTVSPLRVTAEGTVHGDGTHAPADGRTVTLVISDCMGPQWRPGPAGSRWEATLRRWCRRMPVAVVQPLPEHLWRDTALPVEPGLLTAPFPAAPATALAFAPYDGDPARFTARGVIPLPVLEAGPRWLANWAALLASAGGSGFPGSAAALGGRPDPGTRTDLGRLSAEELVLRFRGTSSPEAVRLAAHLAVGRPDLPVMRLVQRAVEPDPRPQHLAEVILSGLLTTAPGPAGSYAFRPGVRELLLRGLPRSSRSRTTDLLARAGALIEDRAGAAPGEFHAVAPVADGSGGAAPDGEPFATVRRESVRRLAGGGAPSVPPGLAGRYRPLRRLSPGGSLWLAGEPAADRTVVLRLHEPVTDPKWRADFLRETRALKALDHPNVVTVHDFGIEDDIPYVVMEHLDGIPLNTLAAPNGYHLPAPLTVSLGAQLARALRAAHTQWVRHGAVGMSRVVLLPDGTVRLTLFEPVLPSDMPRDEDLRALGQMMLHLAAGSARAGAAPTLRHLPEPVRGPYAEALSLLRSTLHRSAGVPALLDDQLLDLAQEAYRPRSYALLGPVTVDVPGRSPQFPPEARALLAMLLLRHGRKVTHDELRAGLWSPAEEPEDATAALGRLASDLRAALGPGVLATLPDGYALHTSADHVDLLRCEELRRLATELSDRGDPRAARERLDEALALWGGAGPLAGVPGPAARTARTRLLQLQLALQRERAELDLESGEFERAAADLTALLRAHPAREDYRRLLLLALQRLGRTEAALEVFEEYAESGGDDPVLLALGHELRGDLADDAAPGDAEQPPDYDPDPGRGSTEGPDGLPLGSFPTEDDLPSLLYGPEDAAAEAPLPQDDVPDSLFAAEEASDAPPSDPPLRPVARFELADGPGNPDDRPALGRAVVRLLLAAELGPDDYELRTEWNGYALRLRTEAAELALLCVTLRELRDRLAETGGLRWRVTFERPQDGHRRAGAGPGAELLDRVRDAAGALGVVAVPDVLRTELVRSGVVADFGPPRTVIRGDQALPRLLPLTPHTPADGWYALAHAPAPGAVEPVQGPFRLPGEVPLPRPAGRTRTVVFTAYGPGFTLNRPSGDTYYYEVDLTERRLELTELGPVVNGVPVFTLTGEASWRITDPLRAVSAASGRVPSVLVTERLRDCLGMVSPLYPPRRTAEAHARLEAELRAHPPSGYTVDWRGSLTPTRGSLAAPPRDEVDGELADALRAADAVLLGFDGVLTRLRGDDGSFLPLDLLRERAGEVSAAELAGSLRTRETAAARAAKPVANADLLVRTLDARGLPLAVVTDCATEAVTGYLEQRGLMGCLPGGVHGRDDLGHPLMPHPHRVLQAVARLGVRPEQCLMIGTGDSEWEAARAARVPFVYVDPGFRRAADVLASYGLLPLLRAAQSV</sequence>
<dbReference type="NCBIfam" id="NF041121">
    <property type="entry name" value="SAV_2336_NTERM"/>
    <property type="match status" value="1"/>
</dbReference>
<dbReference type="Gene3D" id="3.40.50.1000">
    <property type="entry name" value="HAD superfamily/HAD-like"/>
    <property type="match status" value="1"/>
</dbReference>
<accession>A0A918I7J1</accession>
<dbReference type="InterPro" id="IPR011990">
    <property type="entry name" value="TPR-like_helical_dom_sf"/>
</dbReference>
<feature type="region of interest" description="Disordered" evidence="4">
    <location>
        <begin position="995"/>
        <end position="1040"/>
    </location>
</feature>
<dbReference type="InterPro" id="IPR036388">
    <property type="entry name" value="WH-like_DNA-bd_sf"/>
</dbReference>
<dbReference type="GO" id="GO:0004672">
    <property type="term" value="F:protein kinase activity"/>
    <property type="evidence" value="ECO:0007669"/>
    <property type="project" value="InterPro"/>
</dbReference>
<dbReference type="Gene3D" id="1.25.40.10">
    <property type="entry name" value="Tetratricopeptide repeat domain"/>
    <property type="match status" value="1"/>
</dbReference>
<comment type="caution">
    <text evidence="6">The sequence shown here is derived from an EMBL/GenBank/DDBJ whole genome shotgun (WGS) entry which is preliminary data.</text>
</comment>
<dbReference type="SMART" id="SM01043">
    <property type="entry name" value="BTAD"/>
    <property type="match status" value="1"/>
</dbReference>
<dbReference type="GO" id="GO:0006355">
    <property type="term" value="P:regulation of DNA-templated transcription"/>
    <property type="evidence" value="ECO:0007669"/>
    <property type="project" value="InterPro"/>
</dbReference>
<evidence type="ECO:0000256" key="1">
    <source>
        <dbReference type="ARBA" id="ARBA00023012"/>
    </source>
</evidence>
<dbReference type="PROSITE" id="PS50011">
    <property type="entry name" value="PROTEIN_KINASE_DOM"/>
    <property type="match status" value="1"/>
</dbReference>
<organism evidence="6 7">
    <name type="scientific">Streptomyces filipinensis</name>
    <dbReference type="NCBI Taxonomy" id="66887"/>
    <lineage>
        <taxon>Bacteria</taxon>
        <taxon>Bacillati</taxon>
        <taxon>Actinomycetota</taxon>
        <taxon>Actinomycetes</taxon>
        <taxon>Kitasatosporales</taxon>
        <taxon>Streptomycetaceae</taxon>
        <taxon>Streptomyces</taxon>
    </lineage>
</organism>
<dbReference type="PANTHER" id="PTHR35807">
    <property type="entry name" value="TRANSCRIPTIONAL REGULATOR REDD-RELATED"/>
    <property type="match status" value="1"/>
</dbReference>
<dbReference type="Pfam" id="PF07714">
    <property type="entry name" value="PK_Tyr_Ser-Thr"/>
    <property type="match status" value="1"/>
</dbReference>
<dbReference type="Pfam" id="PF00702">
    <property type="entry name" value="Hydrolase"/>
    <property type="match status" value="1"/>
</dbReference>
<name>A0A918I7J1_9ACTN</name>
<dbReference type="InterPro" id="IPR005158">
    <property type="entry name" value="BTAD"/>
</dbReference>
<dbReference type="PANTHER" id="PTHR35807:SF1">
    <property type="entry name" value="TRANSCRIPTIONAL REGULATOR REDD"/>
    <property type="match status" value="1"/>
</dbReference>
<dbReference type="InterPro" id="IPR001245">
    <property type="entry name" value="Ser-Thr/Tyr_kinase_cat_dom"/>
</dbReference>
<dbReference type="InterPro" id="IPR016032">
    <property type="entry name" value="Sig_transdc_resp-reg_C-effctor"/>
</dbReference>
<protein>
    <recommendedName>
        <fullName evidence="5">Protein kinase domain-containing protein</fullName>
    </recommendedName>
</protein>
<keyword evidence="7" id="KW-1185">Reference proteome</keyword>
<dbReference type="GO" id="GO:0005524">
    <property type="term" value="F:ATP binding"/>
    <property type="evidence" value="ECO:0007669"/>
    <property type="project" value="InterPro"/>
</dbReference>
<evidence type="ECO:0000256" key="3">
    <source>
        <dbReference type="ARBA" id="ARBA00023163"/>
    </source>
</evidence>
<dbReference type="EMBL" id="BMTD01000001">
    <property type="protein sequence ID" value="GGU76677.1"/>
    <property type="molecule type" value="Genomic_DNA"/>
</dbReference>
<dbReference type="RefSeq" id="WP_191871034.1">
    <property type="nucleotide sequence ID" value="NZ_BMTD01000001.1"/>
</dbReference>